<dbReference type="PANTHER" id="PTHR47633:SF3">
    <property type="entry name" value="STRIATED MUSCLE PREFERENTIALLY EXPRESSED PROTEIN KINASE"/>
    <property type="match status" value="1"/>
</dbReference>
<dbReference type="InterPro" id="IPR013783">
    <property type="entry name" value="Ig-like_fold"/>
</dbReference>
<dbReference type="GO" id="GO:0004674">
    <property type="term" value="F:protein serine/threonine kinase activity"/>
    <property type="evidence" value="ECO:0007669"/>
    <property type="project" value="UniProtKB-KW"/>
</dbReference>
<dbReference type="Proteomes" id="UP000887565">
    <property type="component" value="Unplaced"/>
</dbReference>
<evidence type="ECO:0000313" key="3">
    <source>
        <dbReference type="Proteomes" id="UP000887565"/>
    </source>
</evidence>
<reference evidence="4" key="1">
    <citation type="submission" date="2022-11" db="UniProtKB">
        <authorList>
            <consortium name="WormBaseParasite"/>
        </authorList>
    </citation>
    <scope>IDENTIFICATION</scope>
</reference>
<dbReference type="PANTHER" id="PTHR47633">
    <property type="entry name" value="IMMUNOGLOBULIN"/>
    <property type="match status" value="1"/>
</dbReference>
<dbReference type="AlphaFoldDB" id="A0A915I8J6"/>
<dbReference type="Gene3D" id="2.60.40.10">
    <property type="entry name" value="Immunoglobulins"/>
    <property type="match status" value="1"/>
</dbReference>
<sequence>MITSEKFLKYKNSKEIVPSDRIRFEEMGDNRFRMTIENLTSEDAGLYACKAVNTSKDRKRVSDDRFAPIFNVPLHDRRIPEGNNMIVECFVNAKPRADIKW</sequence>
<keyword evidence="3" id="KW-1185">Reference proteome</keyword>
<evidence type="ECO:0000313" key="4">
    <source>
        <dbReference type="WBParaSite" id="nRc.2.0.1.t10078-RA"/>
    </source>
</evidence>
<dbReference type="PROSITE" id="PS50835">
    <property type="entry name" value="IG_LIKE"/>
    <property type="match status" value="1"/>
</dbReference>
<organism evidence="3 4">
    <name type="scientific">Romanomermis culicivorax</name>
    <name type="common">Nematode worm</name>
    <dbReference type="NCBI Taxonomy" id="13658"/>
    <lineage>
        <taxon>Eukaryota</taxon>
        <taxon>Metazoa</taxon>
        <taxon>Ecdysozoa</taxon>
        <taxon>Nematoda</taxon>
        <taxon>Enoplea</taxon>
        <taxon>Dorylaimia</taxon>
        <taxon>Mermithida</taxon>
        <taxon>Mermithoidea</taxon>
        <taxon>Mermithidae</taxon>
        <taxon>Romanomermis</taxon>
    </lineage>
</organism>
<name>A0A915I8J6_ROMCU</name>
<accession>A0A915I8J6</accession>
<dbReference type="InterPro" id="IPR007110">
    <property type="entry name" value="Ig-like_dom"/>
</dbReference>
<feature type="domain" description="Ig-like" evidence="2">
    <location>
        <begin position="68"/>
        <end position="101"/>
    </location>
</feature>
<dbReference type="Pfam" id="PF07679">
    <property type="entry name" value="I-set"/>
    <property type="match status" value="1"/>
</dbReference>
<evidence type="ECO:0000256" key="1">
    <source>
        <dbReference type="ARBA" id="ARBA00023157"/>
    </source>
</evidence>
<dbReference type="WBParaSite" id="nRc.2.0.1.t10078-RA">
    <property type="protein sequence ID" value="nRc.2.0.1.t10078-RA"/>
    <property type="gene ID" value="nRc.2.0.1.g10078"/>
</dbReference>
<dbReference type="InterPro" id="IPR036179">
    <property type="entry name" value="Ig-like_dom_sf"/>
</dbReference>
<evidence type="ECO:0000259" key="2">
    <source>
        <dbReference type="PROSITE" id="PS50835"/>
    </source>
</evidence>
<dbReference type="InterPro" id="IPR013098">
    <property type="entry name" value="Ig_I-set"/>
</dbReference>
<dbReference type="SUPFAM" id="SSF48726">
    <property type="entry name" value="Immunoglobulin"/>
    <property type="match status" value="1"/>
</dbReference>
<proteinExistence type="predicted"/>
<protein>
    <submittedName>
        <fullName evidence="4">Ig-like domain-containing protein</fullName>
    </submittedName>
</protein>
<keyword evidence="1" id="KW-1015">Disulfide bond</keyword>